<dbReference type="Proteomes" id="UP001612928">
    <property type="component" value="Unassembled WGS sequence"/>
</dbReference>
<dbReference type="SUPFAM" id="SSF55469">
    <property type="entry name" value="FMN-dependent nitroreductase-like"/>
    <property type="match status" value="1"/>
</dbReference>
<evidence type="ECO:0000256" key="3">
    <source>
        <dbReference type="ARBA" id="ARBA00022630"/>
    </source>
</evidence>
<dbReference type="PANTHER" id="PTHR43673:SF2">
    <property type="entry name" value="NITROREDUCTASE"/>
    <property type="match status" value="1"/>
</dbReference>
<dbReference type="InterPro" id="IPR029479">
    <property type="entry name" value="Nitroreductase"/>
</dbReference>
<dbReference type="Gene3D" id="3.40.109.10">
    <property type="entry name" value="NADH Oxidase"/>
    <property type="match status" value="1"/>
</dbReference>
<keyword evidence="3" id="KW-0285">Flavoprotein</keyword>
<evidence type="ECO:0000256" key="1">
    <source>
        <dbReference type="ARBA" id="ARBA00001917"/>
    </source>
</evidence>
<keyword evidence="5" id="KW-0560">Oxidoreductase</keyword>
<comment type="similarity">
    <text evidence="2">Belongs to the nitroreductase family.</text>
</comment>
<dbReference type="EMBL" id="JBITMB010000001">
    <property type="protein sequence ID" value="MFI7439395.1"/>
    <property type="molecule type" value="Genomic_DNA"/>
</dbReference>
<gene>
    <name evidence="8" type="ORF">ACIBP5_05445</name>
</gene>
<dbReference type="RefSeq" id="WP_397018968.1">
    <property type="nucleotide sequence ID" value="NZ_JBITMB010000001.1"/>
</dbReference>
<name>A0ABW7ZXW0_9ACTN</name>
<keyword evidence="9" id="KW-1185">Reference proteome</keyword>
<evidence type="ECO:0000313" key="9">
    <source>
        <dbReference type="Proteomes" id="UP001612928"/>
    </source>
</evidence>
<accession>A0ABW7ZXW0</accession>
<comment type="cofactor">
    <cofactor evidence="1">
        <name>FMN</name>
        <dbReference type="ChEBI" id="CHEBI:58210"/>
    </cofactor>
</comment>
<organism evidence="8 9">
    <name type="scientific">Nonomuraea indica</name>
    <dbReference type="NCBI Taxonomy" id="1581193"/>
    <lineage>
        <taxon>Bacteria</taxon>
        <taxon>Bacillati</taxon>
        <taxon>Actinomycetota</taxon>
        <taxon>Actinomycetes</taxon>
        <taxon>Streptosporangiales</taxon>
        <taxon>Streptosporangiaceae</taxon>
        <taxon>Nonomuraea</taxon>
    </lineage>
</organism>
<feature type="compositionally biased region" description="Basic and acidic residues" evidence="6">
    <location>
        <begin position="196"/>
        <end position="209"/>
    </location>
</feature>
<evidence type="ECO:0000256" key="2">
    <source>
        <dbReference type="ARBA" id="ARBA00007118"/>
    </source>
</evidence>
<proteinExistence type="inferred from homology"/>
<dbReference type="PANTHER" id="PTHR43673">
    <property type="entry name" value="NAD(P)H NITROREDUCTASE YDGI-RELATED"/>
    <property type="match status" value="1"/>
</dbReference>
<evidence type="ECO:0000256" key="6">
    <source>
        <dbReference type="SAM" id="MobiDB-lite"/>
    </source>
</evidence>
<feature type="domain" description="Nitroreductase" evidence="7">
    <location>
        <begin position="12"/>
        <end position="191"/>
    </location>
</feature>
<feature type="region of interest" description="Disordered" evidence="6">
    <location>
        <begin position="196"/>
        <end position="236"/>
    </location>
</feature>
<keyword evidence="4" id="KW-0288">FMN</keyword>
<reference evidence="8 9" key="1">
    <citation type="submission" date="2024-10" db="EMBL/GenBank/DDBJ databases">
        <title>The Natural Products Discovery Center: Release of the First 8490 Sequenced Strains for Exploring Actinobacteria Biosynthetic Diversity.</title>
        <authorList>
            <person name="Kalkreuter E."/>
            <person name="Kautsar S.A."/>
            <person name="Yang D."/>
            <person name="Bader C.D."/>
            <person name="Teijaro C.N."/>
            <person name="Fluegel L."/>
            <person name="Davis C.M."/>
            <person name="Simpson J.R."/>
            <person name="Lauterbach L."/>
            <person name="Steele A.D."/>
            <person name="Gui C."/>
            <person name="Meng S."/>
            <person name="Li G."/>
            <person name="Viehrig K."/>
            <person name="Ye F."/>
            <person name="Su P."/>
            <person name="Kiefer A.F."/>
            <person name="Nichols A."/>
            <person name="Cepeda A.J."/>
            <person name="Yan W."/>
            <person name="Fan B."/>
            <person name="Jiang Y."/>
            <person name="Adhikari A."/>
            <person name="Zheng C.-J."/>
            <person name="Schuster L."/>
            <person name="Cowan T.M."/>
            <person name="Smanski M.J."/>
            <person name="Chevrette M.G."/>
            <person name="De Carvalho L.P.S."/>
            <person name="Shen B."/>
        </authorList>
    </citation>
    <scope>NUCLEOTIDE SEQUENCE [LARGE SCALE GENOMIC DNA]</scope>
    <source>
        <strain evidence="8 9">NPDC049503</strain>
    </source>
</reference>
<evidence type="ECO:0000259" key="7">
    <source>
        <dbReference type="Pfam" id="PF00881"/>
    </source>
</evidence>
<comment type="caution">
    <text evidence="8">The sequence shown here is derived from an EMBL/GenBank/DDBJ whole genome shotgun (WGS) entry which is preliminary data.</text>
</comment>
<evidence type="ECO:0000256" key="5">
    <source>
        <dbReference type="ARBA" id="ARBA00023002"/>
    </source>
</evidence>
<evidence type="ECO:0000313" key="8">
    <source>
        <dbReference type="EMBL" id="MFI7439395.1"/>
    </source>
</evidence>
<dbReference type="Pfam" id="PF00881">
    <property type="entry name" value="Nitroreductase"/>
    <property type="match status" value="1"/>
</dbReference>
<evidence type="ECO:0000256" key="4">
    <source>
        <dbReference type="ARBA" id="ARBA00022643"/>
    </source>
</evidence>
<feature type="compositionally biased region" description="Basic and acidic residues" evidence="6">
    <location>
        <begin position="221"/>
        <end position="236"/>
    </location>
</feature>
<protein>
    <submittedName>
        <fullName evidence="8">Nitroreductase family protein</fullName>
    </submittedName>
</protein>
<sequence>MTPHIMSVAEAIRTRRTVRHYRPDAIPADALDALLALAIEAPTSWNLQDRSIVAVTSDEGRAGLAWATDGQPQPQEAPLMLAFVAEPLSWREDHSDVYEQARRNGAWNDEFVTMFSAASRAFQADLEERGLLREYAVKDAMIAASYVMLAATEMGLATSPMNGWDEAKVKKVIGIEDRDDLAIALLMSLGYAAEERRHPGRRAQDRNVFHESYGSPVSTTRGEEALTRNDHRLGAD</sequence>
<dbReference type="InterPro" id="IPR000415">
    <property type="entry name" value="Nitroreductase-like"/>
</dbReference>